<name>A0ABT9XGI4_9BACL</name>
<feature type="compositionally biased region" description="Polar residues" evidence="1">
    <location>
        <begin position="47"/>
        <end position="102"/>
    </location>
</feature>
<gene>
    <name evidence="3" type="ORF">J2S03_000678</name>
</gene>
<evidence type="ECO:0000313" key="4">
    <source>
        <dbReference type="Proteomes" id="UP001232973"/>
    </source>
</evidence>
<protein>
    <submittedName>
        <fullName evidence="3">Photosystem II stability/assembly factor-like uncharacterized protein</fullName>
    </submittedName>
</protein>
<dbReference type="InterPro" id="IPR015943">
    <property type="entry name" value="WD40/YVTN_repeat-like_dom_sf"/>
</dbReference>
<proteinExistence type="predicted"/>
<feature type="signal peptide" evidence="2">
    <location>
        <begin position="1"/>
        <end position="18"/>
    </location>
</feature>
<reference evidence="3 4" key="1">
    <citation type="submission" date="2023-07" db="EMBL/GenBank/DDBJ databases">
        <title>Genomic Encyclopedia of Type Strains, Phase IV (KMG-IV): sequencing the most valuable type-strain genomes for metagenomic binning, comparative biology and taxonomic classification.</title>
        <authorList>
            <person name="Goeker M."/>
        </authorList>
    </citation>
    <scope>NUCLEOTIDE SEQUENCE [LARGE SCALE GENOMIC DNA]</scope>
    <source>
        <strain evidence="3 4">DSM 4006</strain>
    </source>
</reference>
<feature type="region of interest" description="Disordered" evidence="1">
    <location>
        <begin position="47"/>
        <end position="114"/>
    </location>
</feature>
<dbReference type="PANTHER" id="PTHR47199">
    <property type="entry name" value="PHOTOSYSTEM II STABILITY/ASSEMBLY FACTOR HCF136, CHLOROPLASTIC"/>
    <property type="match status" value="1"/>
</dbReference>
<dbReference type="Gene3D" id="2.130.10.10">
    <property type="entry name" value="YVTN repeat-like/Quinoprotein amine dehydrogenase"/>
    <property type="match status" value="1"/>
</dbReference>
<dbReference type="PANTHER" id="PTHR47199:SF2">
    <property type="entry name" value="PHOTOSYSTEM II STABILITY_ASSEMBLY FACTOR HCF136, CHLOROPLASTIC"/>
    <property type="match status" value="1"/>
</dbReference>
<keyword evidence="4" id="KW-1185">Reference proteome</keyword>
<evidence type="ECO:0000256" key="2">
    <source>
        <dbReference type="SAM" id="SignalP"/>
    </source>
</evidence>
<dbReference type="Proteomes" id="UP001232973">
    <property type="component" value="Unassembled WGS sequence"/>
</dbReference>
<dbReference type="PROSITE" id="PS51257">
    <property type="entry name" value="PROKAR_LIPOPROTEIN"/>
    <property type="match status" value="1"/>
</dbReference>
<feature type="chain" id="PRO_5045449357" evidence="2">
    <location>
        <begin position="19"/>
        <end position="451"/>
    </location>
</feature>
<dbReference type="EMBL" id="JAUSTP010000002">
    <property type="protein sequence ID" value="MDQ0188866.1"/>
    <property type="molecule type" value="Genomic_DNA"/>
</dbReference>
<organism evidence="3 4">
    <name type="scientific">Alicyclobacillus cycloheptanicus</name>
    <dbReference type="NCBI Taxonomy" id="1457"/>
    <lineage>
        <taxon>Bacteria</taxon>
        <taxon>Bacillati</taxon>
        <taxon>Bacillota</taxon>
        <taxon>Bacilli</taxon>
        <taxon>Bacillales</taxon>
        <taxon>Alicyclobacillaceae</taxon>
        <taxon>Alicyclobacillus</taxon>
    </lineage>
</organism>
<comment type="caution">
    <text evidence="3">The sequence shown here is derived from an EMBL/GenBank/DDBJ whole genome shotgun (WGS) entry which is preliminary data.</text>
</comment>
<evidence type="ECO:0000313" key="3">
    <source>
        <dbReference type="EMBL" id="MDQ0188866.1"/>
    </source>
</evidence>
<keyword evidence="2" id="KW-0732">Signal</keyword>
<dbReference type="RefSeq" id="WP_274455166.1">
    <property type="nucleotide sequence ID" value="NZ_CP067097.1"/>
</dbReference>
<accession>A0ABT9XGI4</accession>
<sequence>MRRPFAVLVGIAVCVVVAGCGKSPLSATPRTNPPAGQVKIIHNDTQGGQVIENPSSNTTQSGHPSGPSVGTPTNDANGNTPGSSGSKVPSTSGANSVGTSPGTPAARPLSKQNPGPLTAVSFVTDKLGFVASQNGTIYQTLDGGNTWTPVYTAAEPVVGIQSTQETVQGQDNVMAWAWTKDTMLASFGASASTFFRAEFDGSRTPAMGRVPMEDVSMLPDGNVVFVSNGVVWAAGDSGSGWLKRTPPASVTSVAGVDNSTWYAATRTGVIYKTTDGGQSWTQVFAAPIKKGAPWQVQVQAIGRHVAAYFYGADAAMSQQAYVLYESNDAGQTWNALCDEAYFADYGNEEPLHQAVLSLQPGPFTLLTNGDILFAGVDPDHITETTFYVLQPNGSVLLSSPVGSPNTFSLDEMPTAMSSPDGQCIWLVGQNQSGKAVVEKSTDGGRNWQSSS</sequence>
<evidence type="ECO:0000256" key="1">
    <source>
        <dbReference type="SAM" id="MobiDB-lite"/>
    </source>
</evidence>
<dbReference type="SUPFAM" id="SSF110296">
    <property type="entry name" value="Oligoxyloglucan reducing end-specific cellobiohydrolase"/>
    <property type="match status" value="1"/>
</dbReference>